<keyword evidence="2" id="KW-0472">Membrane</keyword>
<reference evidence="3" key="2">
    <citation type="submission" date="2015-09" db="EMBL/GenBank/DDBJ databases">
        <title>Draft genome sequence of Mycobacterium neoaurum DSM 44074.</title>
        <authorList>
            <person name="Croce O."/>
            <person name="Robert C."/>
            <person name="Raoult D."/>
            <person name="Drancourt M."/>
        </authorList>
    </citation>
    <scope>NUCLEOTIDE SEQUENCE</scope>
    <source>
        <strain evidence="3">DSM 44074</strain>
    </source>
</reference>
<dbReference type="GO" id="GO:0008233">
    <property type="term" value="F:peptidase activity"/>
    <property type="evidence" value="ECO:0007669"/>
    <property type="project" value="InterPro"/>
</dbReference>
<evidence type="ECO:0000313" key="4">
    <source>
        <dbReference type="Proteomes" id="UP000028864"/>
    </source>
</evidence>
<feature type="compositionally biased region" description="Basic residues" evidence="1">
    <location>
        <begin position="331"/>
        <end position="350"/>
    </location>
</feature>
<dbReference type="EMBL" id="LK021338">
    <property type="protein sequence ID" value="CDQ44256.1"/>
    <property type="molecule type" value="Genomic_DNA"/>
</dbReference>
<feature type="transmembrane region" description="Helical" evidence="2">
    <location>
        <begin position="251"/>
        <end position="268"/>
    </location>
</feature>
<feature type="transmembrane region" description="Helical" evidence="2">
    <location>
        <begin position="33"/>
        <end position="52"/>
    </location>
</feature>
<dbReference type="AlphaFoldDB" id="A0AAV2WJ43"/>
<evidence type="ECO:0000313" key="3">
    <source>
        <dbReference type="EMBL" id="CDQ44256.1"/>
    </source>
</evidence>
<name>A0AAV2WJ43_MYCNE</name>
<feature type="transmembrane region" description="Helical" evidence="2">
    <location>
        <begin position="222"/>
        <end position="239"/>
    </location>
</feature>
<proteinExistence type="predicted"/>
<keyword evidence="2" id="KW-1133">Transmembrane helix</keyword>
<feature type="transmembrane region" description="Helical" evidence="2">
    <location>
        <begin position="274"/>
        <end position="294"/>
    </location>
</feature>
<dbReference type="PANTHER" id="PTHR36844">
    <property type="entry name" value="PROTEASE PRSW"/>
    <property type="match status" value="1"/>
</dbReference>
<dbReference type="InterPro" id="IPR026898">
    <property type="entry name" value="PrsW"/>
</dbReference>
<sequence length="365" mass="39809">MTQTEAPATSAPNVAPGPIGPARVPVVYRPRSAVFWLYVITLVLSTYLLLSADGSAFGMVLDAQLWLAPLWIAFIVVLFWLMFKFDPYRSARRYPQALLAGTALGGTTALVMAVNGNAALAGVWSRYLSPETMAAWEASLTAPIIEEASKGMCAAVILVLCSSVFHRISHALLVGMFVGFGFDVMEDLTYATREAIYSLDSDLAGAMPNLIQRVLTAVPAHWAYTGLFAVGVMLLLPTFTGPPQWSYARRVLLALPLMATASFMHFFWDSPIGGGFVKIGVTLVVFLIPVLWLLRFERQWVTERIAAGRSDGTLAAVPDEVLDSLQTGKARRRLRKQARRSGGRRAKKAMRQAQNDALELVQSAG</sequence>
<evidence type="ECO:0000256" key="1">
    <source>
        <dbReference type="SAM" id="MobiDB-lite"/>
    </source>
</evidence>
<evidence type="ECO:0000256" key="2">
    <source>
        <dbReference type="SAM" id="Phobius"/>
    </source>
</evidence>
<feature type="transmembrane region" description="Helical" evidence="2">
    <location>
        <begin position="64"/>
        <end position="83"/>
    </location>
</feature>
<accession>A0AAV2WJ43</accession>
<dbReference type="Pfam" id="PF13367">
    <property type="entry name" value="PrsW-protease"/>
    <property type="match status" value="1"/>
</dbReference>
<dbReference type="RefSeq" id="WP_090559059.1">
    <property type="nucleotide sequence ID" value="NZ_FMZG01000004.1"/>
</dbReference>
<organism evidence="3 4">
    <name type="scientific">Mycolicibacterium neoaurum</name>
    <name type="common">Mycobacterium neoaurum</name>
    <dbReference type="NCBI Taxonomy" id="1795"/>
    <lineage>
        <taxon>Bacteria</taxon>
        <taxon>Bacillati</taxon>
        <taxon>Actinomycetota</taxon>
        <taxon>Actinomycetes</taxon>
        <taxon>Mycobacteriales</taxon>
        <taxon>Mycobacteriaceae</taxon>
        <taxon>Mycolicibacterium</taxon>
    </lineage>
</organism>
<keyword evidence="2" id="KW-0812">Transmembrane</keyword>
<feature type="transmembrane region" description="Helical" evidence="2">
    <location>
        <begin position="155"/>
        <end position="180"/>
    </location>
</feature>
<feature type="region of interest" description="Disordered" evidence="1">
    <location>
        <begin position="331"/>
        <end position="365"/>
    </location>
</feature>
<dbReference type="Proteomes" id="UP000028864">
    <property type="component" value="Unassembled WGS sequence"/>
</dbReference>
<dbReference type="PANTHER" id="PTHR36844:SF1">
    <property type="entry name" value="PROTEASE PRSW"/>
    <property type="match status" value="1"/>
</dbReference>
<gene>
    <name evidence="3" type="ORF">BN1047_02132</name>
</gene>
<protein>
    <submittedName>
        <fullName evidence="3">Integral membrane protein</fullName>
    </submittedName>
</protein>
<reference evidence="3" key="1">
    <citation type="submission" date="2014-05" db="EMBL/GenBank/DDBJ databases">
        <authorList>
            <person name="Urmite Genomes"/>
        </authorList>
    </citation>
    <scope>NUCLEOTIDE SEQUENCE</scope>
    <source>
        <strain evidence="3">DSM 44074</strain>
    </source>
</reference>